<dbReference type="GO" id="GO:0030286">
    <property type="term" value="C:dynein complex"/>
    <property type="evidence" value="ECO:0007669"/>
    <property type="project" value="InterPro"/>
</dbReference>
<proteinExistence type="predicted"/>
<sequence>MANRDLERERLIKKITEKRAKLEARGDLNIKVPRLTLPSDYNIHDRSLFSLPPELLKPILASAHPKYRRQLADDKKKAAEHKVKLQSYTALRKQREEYRSRLVKLIVATDDERDMDTDEYYTPTASEKELLRYYYYIKNGVDTVHVAPIDEKVLVRVFTLIPKKLMKFEATLAASVQDVKDDFMMAIKKAIVDFVLQDPNFINAVGEDLTKEKIELKQIGNKYRASIHSAKLKITRNLHAINPCVAGIMDIWEKEYIKLRLLNMHELKTHEGAFELNEFKYITQKQVSDCKDLLMSKYYYAVTDIFLQGNKRGQLPDPSKRKKMESFYNAVATIMTYHIQTLCLNSLSDFVEYILDVKYANKGFQIKLQQRGSVLQFEPAFKNVREVLLALIDSMIQAVMDIPRLETRLYLDWDEQDNYLKPLIAQEIVESYKEKIKYMLEDQRIGPELRVQDFDEFLPLINGQSEIYINAFLEEDQTLEVLNDEINKFEELTSKIPFSTEYIVRLGMYDMNRIDLLKTLESAAQSFTEQLVQKGIKNLGQMCRALIEEYQAIADKATSIPKDTLALVRLMEFVNETETSKLGEMEDKLKDVMAYILFLTDHTIFTPVEMKINNSAFQW</sequence>
<organism evidence="1 2">
    <name type="scientific">Psylliodes chrysocephalus</name>
    <dbReference type="NCBI Taxonomy" id="3402493"/>
    <lineage>
        <taxon>Eukaryota</taxon>
        <taxon>Metazoa</taxon>
        <taxon>Ecdysozoa</taxon>
        <taxon>Arthropoda</taxon>
        <taxon>Hexapoda</taxon>
        <taxon>Insecta</taxon>
        <taxon>Pterygota</taxon>
        <taxon>Neoptera</taxon>
        <taxon>Endopterygota</taxon>
        <taxon>Coleoptera</taxon>
        <taxon>Polyphaga</taxon>
        <taxon>Cucujiformia</taxon>
        <taxon>Chrysomeloidea</taxon>
        <taxon>Chrysomelidae</taxon>
        <taxon>Galerucinae</taxon>
        <taxon>Alticini</taxon>
        <taxon>Psylliodes</taxon>
    </lineage>
</organism>
<dbReference type="PANTHER" id="PTHR22878:SF70">
    <property type="entry name" value="DYNEIN HEAVY CHAIN 2, AXONEMAL"/>
    <property type="match status" value="1"/>
</dbReference>
<name>A0A9P0CMS7_9CUCU</name>
<dbReference type="Proteomes" id="UP001153636">
    <property type="component" value="Chromosome 13"/>
</dbReference>
<dbReference type="OrthoDB" id="447173at2759"/>
<reference evidence="1" key="1">
    <citation type="submission" date="2022-01" db="EMBL/GenBank/DDBJ databases">
        <authorList>
            <person name="King R."/>
        </authorList>
    </citation>
    <scope>NUCLEOTIDE SEQUENCE</scope>
</reference>
<dbReference type="AlphaFoldDB" id="A0A9P0CMS7"/>
<dbReference type="EMBL" id="OV651825">
    <property type="protein sequence ID" value="CAH1102973.1"/>
    <property type="molecule type" value="Genomic_DNA"/>
</dbReference>
<dbReference type="GO" id="GO:0051959">
    <property type="term" value="F:dynein light intermediate chain binding"/>
    <property type="evidence" value="ECO:0007669"/>
    <property type="project" value="InterPro"/>
</dbReference>
<accession>A0A9P0CMS7</accession>
<dbReference type="InterPro" id="IPR026983">
    <property type="entry name" value="DHC"/>
</dbReference>
<gene>
    <name evidence="1" type="ORF">PSYICH_LOCUS3698</name>
</gene>
<keyword evidence="2" id="KW-1185">Reference proteome</keyword>
<evidence type="ECO:0000313" key="1">
    <source>
        <dbReference type="EMBL" id="CAH1102973.1"/>
    </source>
</evidence>
<evidence type="ECO:0000313" key="2">
    <source>
        <dbReference type="Proteomes" id="UP001153636"/>
    </source>
</evidence>
<dbReference type="PANTHER" id="PTHR22878">
    <property type="entry name" value="DYNEIN HEAVY CHAIN 6, AXONEMAL-LIKE-RELATED"/>
    <property type="match status" value="1"/>
</dbReference>
<dbReference type="GO" id="GO:0007018">
    <property type="term" value="P:microtubule-based movement"/>
    <property type="evidence" value="ECO:0007669"/>
    <property type="project" value="InterPro"/>
</dbReference>
<dbReference type="GO" id="GO:0045505">
    <property type="term" value="F:dynein intermediate chain binding"/>
    <property type="evidence" value="ECO:0007669"/>
    <property type="project" value="InterPro"/>
</dbReference>
<protein>
    <submittedName>
        <fullName evidence="1">Uncharacterized protein</fullName>
    </submittedName>
</protein>